<evidence type="ECO:0000313" key="2">
    <source>
        <dbReference type="Proteomes" id="UP000288805"/>
    </source>
</evidence>
<accession>A0A438CJ05</accession>
<dbReference type="GO" id="GO:0003824">
    <property type="term" value="F:catalytic activity"/>
    <property type="evidence" value="ECO:0007669"/>
    <property type="project" value="InterPro"/>
</dbReference>
<dbReference type="InterPro" id="IPR052054">
    <property type="entry name" value="Oxidative_DNA_repair_enzyme"/>
</dbReference>
<evidence type="ECO:0008006" key="3">
    <source>
        <dbReference type="Google" id="ProtNLM"/>
    </source>
</evidence>
<dbReference type="GO" id="GO:0006281">
    <property type="term" value="P:DNA repair"/>
    <property type="evidence" value="ECO:0007669"/>
    <property type="project" value="InterPro"/>
</dbReference>
<sequence length="359" mass="41556">MATGTKEERKGYSMTLHIPLGEGTSSFNLENAVCNHGFFMMAPNVWIPSTKTLQRPLRLADPYTSILTSISHPDNENAIHVRLHDTEYISPNDQRVILVARMLRISDRDERDVKQFHQIQPEAKNKCFGRIFRSPSIFEDMVKSILLCNAPWRRTLDMAQALCELQFELKGHKRKRVTNPRSKAKNSADEVQSIGNFPNSMELNILDEETLKKRCNLGYRAKIILELATSIENGEVKLQNFEKALDAVSMEKIYDMLNKKKGFGPFACANILMCIGYYQRIPTDSETFRHVKEIHGRRKKVTEKDVKEIYDKYAPFQCLAYWLELSEYYQSRFGKLSELPRSEYHTITGSYKLRTTIPK</sequence>
<evidence type="ECO:0000313" key="1">
    <source>
        <dbReference type="EMBL" id="RVW23186.1"/>
    </source>
</evidence>
<protein>
    <recommendedName>
        <fullName evidence="3">HhH-GPD domain-containing protein</fullName>
    </recommendedName>
</protein>
<dbReference type="InterPro" id="IPR011257">
    <property type="entry name" value="DNA_glycosylase"/>
</dbReference>
<dbReference type="PANTHER" id="PTHR10242">
    <property type="entry name" value="8-OXOGUANINE DNA GLYCOSYLASE"/>
    <property type="match status" value="1"/>
</dbReference>
<reference evidence="1 2" key="1">
    <citation type="journal article" date="2018" name="PLoS Genet.">
        <title>Population sequencing reveals clonal diversity and ancestral inbreeding in the grapevine cultivar Chardonnay.</title>
        <authorList>
            <person name="Roach M.J."/>
            <person name="Johnson D.L."/>
            <person name="Bohlmann J."/>
            <person name="van Vuuren H.J."/>
            <person name="Jones S.J."/>
            <person name="Pretorius I.S."/>
            <person name="Schmidt S.A."/>
            <person name="Borneman A.R."/>
        </authorList>
    </citation>
    <scope>NUCLEOTIDE SEQUENCE [LARGE SCALE GENOMIC DNA]</scope>
    <source>
        <strain evidence="2">cv. Chardonnay</strain>
        <tissue evidence="1">Leaf</tissue>
    </source>
</reference>
<dbReference type="SUPFAM" id="SSF48150">
    <property type="entry name" value="DNA-glycosylase"/>
    <property type="match status" value="1"/>
</dbReference>
<name>A0A438CJ05_VITVI</name>
<dbReference type="Gene3D" id="1.10.340.30">
    <property type="entry name" value="Hypothetical protein, domain 2"/>
    <property type="match status" value="1"/>
</dbReference>
<organism evidence="1 2">
    <name type="scientific">Vitis vinifera</name>
    <name type="common">Grape</name>
    <dbReference type="NCBI Taxonomy" id="29760"/>
    <lineage>
        <taxon>Eukaryota</taxon>
        <taxon>Viridiplantae</taxon>
        <taxon>Streptophyta</taxon>
        <taxon>Embryophyta</taxon>
        <taxon>Tracheophyta</taxon>
        <taxon>Spermatophyta</taxon>
        <taxon>Magnoliopsida</taxon>
        <taxon>eudicotyledons</taxon>
        <taxon>Gunneridae</taxon>
        <taxon>Pentapetalae</taxon>
        <taxon>rosids</taxon>
        <taxon>Vitales</taxon>
        <taxon>Vitaceae</taxon>
        <taxon>Viteae</taxon>
        <taxon>Vitis</taxon>
    </lineage>
</organism>
<dbReference type="PANTHER" id="PTHR10242:SF7">
    <property type="entry name" value="HHH-GPD DOMAIN-CONTAINING PROTEIN"/>
    <property type="match status" value="1"/>
</dbReference>
<dbReference type="Proteomes" id="UP000288805">
    <property type="component" value="Unassembled WGS sequence"/>
</dbReference>
<comment type="caution">
    <text evidence="1">The sequence shown here is derived from an EMBL/GenBank/DDBJ whole genome shotgun (WGS) entry which is preliminary data.</text>
</comment>
<gene>
    <name evidence="1" type="ORF">CK203_099569</name>
</gene>
<proteinExistence type="predicted"/>
<dbReference type="EMBL" id="QGNW01002203">
    <property type="protein sequence ID" value="RVW23186.1"/>
    <property type="molecule type" value="Genomic_DNA"/>
</dbReference>
<dbReference type="AlphaFoldDB" id="A0A438CJ05"/>